<comment type="caution">
    <text evidence="2">The sequence shown here is derived from an EMBL/GenBank/DDBJ whole genome shotgun (WGS) entry which is preliminary data.</text>
</comment>
<evidence type="ECO:0000313" key="3">
    <source>
        <dbReference type="Proteomes" id="UP000249610"/>
    </source>
</evidence>
<accession>A0A327P7P2</accession>
<sequence length="193" mass="21385">MYKKIFYGYIFYFLVFVMASSCTMEEHKAQTTIDLSKMDLSGLNFDFNPVIIDLKEYSLDNLIADLSREIQDNDLNRVAERLNLGDDMEPYIEYSLVVDYAKNIAILTAKEDGIKAATSANRISSNDDALFGGEDGDGWTSYGSCLGSECVAEQILAAADQMGGEPESGQCFDFRVRRLLVGVRVCARTVSCG</sequence>
<evidence type="ECO:0000313" key="2">
    <source>
        <dbReference type="EMBL" id="RAI88285.1"/>
    </source>
</evidence>
<dbReference type="AlphaFoldDB" id="A0A327P7P2"/>
<gene>
    <name evidence="2" type="ORF">LV83_02585</name>
</gene>
<name>A0A327P7P2_9BACT</name>
<keyword evidence="1" id="KW-1133">Transmembrane helix</keyword>
<keyword evidence="1" id="KW-0472">Membrane</keyword>
<reference evidence="2 3" key="1">
    <citation type="submission" date="2018-06" db="EMBL/GenBank/DDBJ databases">
        <title>Genomic Encyclopedia of Archaeal and Bacterial Type Strains, Phase II (KMG-II): from individual species to whole genera.</title>
        <authorList>
            <person name="Goeker M."/>
        </authorList>
    </citation>
    <scope>NUCLEOTIDE SEQUENCE [LARGE SCALE GENOMIC DNA]</scope>
    <source>
        <strain evidence="2 3">DSM 23446</strain>
    </source>
</reference>
<dbReference type="PROSITE" id="PS51257">
    <property type="entry name" value="PROKAR_LIPOPROTEIN"/>
    <property type="match status" value="1"/>
</dbReference>
<organism evidence="2 3">
    <name type="scientific">Algoriphagus yeomjeoni</name>
    <dbReference type="NCBI Taxonomy" id="291403"/>
    <lineage>
        <taxon>Bacteria</taxon>
        <taxon>Pseudomonadati</taxon>
        <taxon>Bacteroidota</taxon>
        <taxon>Cytophagia</taxon>
        <taxon>Cytophagales</taxon>
        <taxon>Cyclobacteriaceae</taxon>
        <taxon>Algoriphagus</taxon>
    </lineage>
</organism>
<dbReference type="Proteomes" id="UP000249610">
    <property type="component" value="Unassembled WGS sequence"/>
</dbReference>
<feature type="transmembrane region" description="Helical" evidence="1">
    <location>
        <begin position="6"/>
        <end position="24"/>
    </location>
</feature>
<dbReference type="OrthoDB" id="827074at2"/>
<dbReference type="EMBL" id="QLLK01000007">
    <property type="protein sequence ID" value="RAI88285.1"/>
    <property type="molecule type" value="Genomic_DNA"/>
</dbReference>
<dbReference type="RefSeq" id="WP_111611931.1">
    <property type="nucleotide sequence ID" value="NZ_QLLK01000007.1"/>
</dbReference>
<evidence type="ECO:0000256" key="1">
    <source>
        <dbReference type="SAM" id="Phobius"/>
    </source>
</evidence>
<keyword evidence="3" id="KW-1185">Reference proteome</keyword>
<protein>
    <submittedName>
        <fullName evidence="2">Uncharacterized protein</fullName>
    </submittedName>
</protein>
<proteinExistence type="predicted"/>
<keyword evidence="1" id="KW-0812">Transmembrane</keyword>